<accession>A0A8H9G2Y1</accession>
<evidence type="ECO:0000259" key="2">
    <source>
        <dbReference type="Pfam" id="PF01370"/>
    </source>
</evidence>
<evidence type="ECO:0000256" key="1">
    <source>
        <dbReference type="ARBA" id="ARBA00007637"/>
    </source>
</evidence>
<dbReference type="PANTHER" id="PTHR43000">
    <property type="entry name" value="DTDP-D-GLUCOSE 4,6-DEHYDRATASE-RELATED"/>
    <property type="match status" value="1"/>
</dbReference>
<dbReference type="RefSeq" id="WP_094257742.1">
    <property type="nucleotide sequence ID" value="NZ_BMKM01000014.1"/>
</dbReference>
<gene>
    <name evidence="3" type="ORF">GCM10011516_34200</name>
</gene>
<reference evidence="3" key="2">
    <citation type="submission" date="2020-09" db="EMBL/GenBank/DDBJ databases">
        <authorList>
            <person name="Sun Q."/>
            <person name="Zhou Y."/>
        </authorList>
    </citation>
    <scope>NUCLEOTIDE SEQUENCE</scope>
    <source>
        <strain evidence="3">CGMCC 1.15966</strain>
    </source>
</reference>
<keyword evidence="4" id="KW-1185">Reference proteome</keyword>
<comment type="similarity">
    <text evidence="1">Belongs to the NAD(P)-dependent epimerase/dehydratase family.</text>
</comment>
<dbReference type="InterPro" id="IPR036291">
    <property type="entry name" value="NAD(P)-bd_dom_sf"/>
</dbReference>
<dbReference type="SUPFAM" id="SSF51735">
    <property type="entry name" value="NAD(P)-binding Rossmann-fold domains"/>
    <property type="match status" value="1"/>
</dbReference>
<name>A0A8H9G2Y1_9SPHI</name>
<evidence type="ECO:0000313" key="3">
    <source>
        <dbReference type="EMBL" id="GGE33703.1"/>
    </source>
</evidence>
<dbReference type="Pfam" id="PF01370">
    <property type="entry name" value="Epimerase"/>
    <property type="match status" value="1"/>
</dbReference>
<reference evidence="3" key="1">
    <citation type="journal article" date="2014" name="Int. J. Syst. Evol. Microbiol.">
        <title>Complete genome sequence of Corynebacterium casei LMG S-19264T (=DSM 44701T), isolated from a smear-ripened cheese.</title>
        <authorList>
            <consortium name="US DOE Joint Genome Institute (JGI-PGF)"/>
            <person name="Walter F."/>
            <person name="Albersmeier A."/>
            <person name="Kalinowski J."/>
            <person name="Ruckert C."/>
        </authorList>
    </citation>
    <scope>NUCLEOTIDE SEQUENCE</scope>
    <source>
        <strain evidence="3">CGMCC 1.15966</strain>
    </source>
</reference>
<comment type="caution">
    <text evidence="3">The sequence shown here is derived from an EMBL/GenBank/DDBJ whole genome shotgun (WGS) entry which is preliminary data.</text>
</comment>
<proteinExistence type="inferred from homology"/>
<feature type="domain" description="NAD-dependent epimerase/dehydratase" evidence="2">
    <location>
        <begin position="5"/>
        <end position="216"/>
    </location>
</feature>
<dbReference type="AlphaFoldDB" id="A0A8H9G2Y1"/>
<evidence type="ECO:0000313" key="4">
    <source>
        <dbReference type="Proteomes" id="UP000614460"/>
    </source>
</evidence>
<dbReference type="Gene3D" id="3.40.50.720">
    <property type="entry name" value="NAD(P)-binding Rossmann-like Domain"/>
    <property type="match status" value="1"/>
</dbReference>
<organism evidence="3 4">
    <name type="scientific">Sphingobacterium cellulitidis</name>
    <dbReference type="NCBI Taxonomy" id="1768011"/>
    <lineage>
        <taxon>Bacteria</taxon>
        <taxon>Pseudomonadati</taxon>
        <taxon>Bacteroidota</taxon>
        <taxon>Sphingobacteriia</taxon>
        <taxon>Sphingobacteriales</taxon>
        <taxon>Sphingobacteriaceae</taxon>
        <taxon>Sphingobacterium</taxon>
    </lineage>
</organism>
<dbReference type="Proteomes" id="UP000614460">
    <property type="component" value="Unassembled WGS sequence"/>
</dbReference>
<sequence>MKKKIFITGASGFVGSHLVEAAHNLGLEVHAAVRKSSQIQDIKPFISKFVYPNLGNAEELKSLFEKEQYQYIIHAAAMTKAKDEKLMRDVNVGYTDAILDAATADIMPLERITYVSSLAAVGPIPYTSNQLITEETPYNPLTVYGRSKEASELMIQDKYADSPISIFRPTAVYGPREKDIFILFDTMNKGLDPYIGKNPQKLSFIYVKDLVDVLLKGCIIKQDGLQIYNISDGEVYSRYAMAEIFKEVLHKKLFRMHVPLRLVKSVAELSQRLYRNSAKTPVIYPERLRELTAENWGCDITHAVQNLDFNPQYKLEKGLKESLIWYKENKWL</sequence>
<dbReference type="EMBL" id="BMKM01000014">
    <property type="protein sequence ID" value="GGE33703.1"/>
    <property type="molecule type" value="Genomic_DNA"/>
</dbReference>
<dbReference type="InterPro" id="IPR001509">
    <property type="entry name" value="Epimerase_deHydtase"/>
</dbReference>
<protein>
    <submittedName>
        <fullName evidence="3">NAD-dependent dehydratase</fullName>
    </submittedName>
</protein>